<protein>
    <recommendedName>
        <fullName evidence="5">FLYWCH-type domain-containing protein</fullName>
    </recommendedName>
</protein>
<sequence>MSVPLDYTIKDLTVKSQVLCTYDHEIDIHFVFSAEVIITKRGFKYLLVNGYTYCRNVVSENKIRWRCSDRKCSARVHTVEGKPPCANRHSIVPEDAVSTPELVYPNGYRFFSKYGQAKRMTANARIYHTNICPHRDSNPGPLESATPLNPAYKPLGQGAEEITTKRGFKILLINGYTYCRKNVSENKIRWRCSDRKCSARVHTVEGKVTLLMENHNHPKKFRENACRISRRLRRGYVGLSSVDSSNVGLLDESSESYPLKTQRHIPGSELPGHLLERPSGPSRAEKAQEREAFPQTGDTGIRRTNALYICVTLVLISKTNTLSEVAPLHKPHQLYCWFHIDGKGLVCLNRLHPIPAPGPSSMESSSYRPVSCHRLLQYQSAQVDLALWHIDGGKGPAYDIVKELQAVKRLRFGHYDQIIYLQNHNDNNEQPGNDILCNSNEPTQSQATSPTVIHDAIGADELHQEGEEVGDSRAIRSRADTTPAHDGDQSVRVSPLASPSRVTITRGVRLPMLSDDDDGACEPSPPSSTPSKVTMTRGGRHRIRSDSADNFYEAEYWSL</sequence>
<evidence type="ECO:0000256" key="2">
    <source>
        <dbReference type="ARBA" id="ARBA00022771"/>
    </source>
</evidence>
<evidence type="ECO:0000313" key="7">
    <source>
        <dbReference type="Proteomes" id="UP001153292"/>
    </source>
</evidence>
<accession>A0ABN8B075</accession>
<reference evidence="6" key="1">
    <citation type="submission" date="2021-12" db="EMBL/GenBank/DDBJ databases">
        <authorList>
            <person name="King R."/>
        </authorList>
    </citation>
    <scope>NUCLEOTIDE SEQUENCE</scope>
</reference>
<feature type="region of interest" description="Disordered" evidence="4">
    <location>
        <begin position="430"/>
        <end position="449"/>
    </location>
</feature>
<evidence type="ECO:0000256" key="4">
    <source>
        <dbReference type="SAM" id="MobiDB-lite"/>
    </source>
</evidence>
<organism evidence="6 7">
    <name type="scientific">Chilo suppressalis</name>
    <name type="common">Asiatic rice borer moth</name>
    <dbReference type="NCBI Taxonomy" id="168631"/>
    <lineage>
        <taxon>Eukaryota</taxon>
        <taxon>Metazoa</taxon>
        <taxon>Ecdysozoa</taxon>
        <taxon>Arthropoda</taxon>
        <taxon>Hexapoda</taxon>
        <taxon>Insecta</taxon>
        <taxon>Pterygota</taxon>
        <taxon>Neoptera</taxon>
        <taxon>Endopterygota</taxon>
        <taxon>Lepidoptera</taxon>
        <taxon>Glossata</taxon>
        <taxon>Ditrysia</taxon>
        <taxon>Pyraloidea</taxon>
        <taxon>Crambidae</taxon>
        <taxon>Crambinae</taxon>
        <taxon>Chilo</taxon>
    </lineage>
</organism>
<dbReference type="EMBL" id="OU963906">
    <property type="protein sequence ID" value="CAH0399065.1"/>
    <property type="molecule type" value="Genomic_DNA"/>
</dbReference>
<feature type="domain" description="FLYWCH-type" evidence="5">
    <location>
        <begin position="37"/>
        <end position="81"/>
    </location>
</feature>
<keyword evidence="7" id="KW-1185">Reference proteome</keyword>
<feature type="region of interest" description="Disordered" evidence="4">
    <location>
        <begin position="267"/>
        <end position="293"/>
    </location>
</feature>
<evidence type="ECO:0000256" key="3">
    <source>
        <dbReference type="ARBA" id="ARBA00022833"/>
    </source>
</evidence>
<dbReference type="Gene3D" id="2.20.25.240">
    <property type="match status" value="2"/>
</dbReference>
<evidence type="ECO:0000313" key="6">
    <source>
        <dbReference type="EMBL" id="CAH0399065.1"/>
    </source>
</evidence>
<feature type="domain" description="FLYWCH-type" evidence="5">
    <location>
        <begin position="162"/>
        <end position="217"/>
    </location>
</feature>
<keyword evidence="3" id="KW-0862">Zinc</keyword>
<dbReference type="Proteomes" id="UP001153292">
    <property type="component" value="Chromosome 13"/>
</dbReference>
<proteinExistence type="predicted"/>
<keyword evidence="2" id="KW-0863">Zinc-finger</keyword>
<dbReference type="Pfam" id="PF04500">
    <property type="entry name" value="FLYWCH"/>
    <property type="match status" value="2"/>
</dbReference>
<feature type="compositionally biased region" description="Basic and acidic residues" evidence="4">
    <location>
        <begin position="283"/>
        <end position="292"/>
    </location>
</feature>
<evidence type="ECO:0000259" key="5">
    <source>
        <dbReference type="Pfam" id="PF04500"/>
    </source>
</evidence>
<feature type="compositionally biased region" description="Basic and acidic residues" evidence="4">
    <location>
        <begin position="479"/>
        <end position="489"/>
    </location>
</feature>
<name>A0ABN8B075_CHISP</name>
<evidence type="ECO:0000256" key="1">
    <source>
        <dbReference type="ARBA" id="ARBA00022723"/>
    </source>
</evidence>
<gene>
    <name evidence="6" type="ORF">CHILSU_LOCUS2196</name>
</gene>
<keyword evidence="1" id="KW-0479">Metal-binding</keyword>
<dbReference type="InterPro" id="IPR007588">
    <property type="entry name" value="Znf_FLYWCH"/>
</dbReference>
<feature type="region of interest" description="Disordered" evidence="4">
    <location>
        <begin position="479"/>
        <end position="541"/>
    </location>
</feature>